<dbReference type="InterPro" id="IPR020946">
    <property type="entry name" value="Flavin_mOase-like"/>
</dbReference>
<keyword evidence="5" id="KW-0503">Monooxygenase</keyword>
<sequence length="77" mass="8285">MKIGIVGAGAAGLAALRHSLQQGHECVVFEKTDKIGGTWNYTDDLDVDSYGLPVHSSMYQGLISVTDNSQQVYLTGR</sequence>
<dbReference type="InterPro" id="IPR050346">
    <property type="entry name" value="FMO-like"/>
</dbReference>
<proteinExistence type="inferred from homology"/>
<dbReference type="Gene3D" id="3.50.50.60">
    <property type="entry name" value="FAD/NAD(P)-binding domain"/>
    <property type="match status" value="1"/>
</dbReference>
<protein>
    <recommendedName>
        <fullName evidence="5">Flavin-containing monooxygenase</fullName>
        <ecNumber evidence="5">1.-.-.-</ecNumber>
    </recommendedName>
</protein>
<accession>U4U945</accession>
<dbReference type="AlphaFoldDB" id="U4U945"/>
<reference evidence="6 7" key="1">
    <citation type="journal article" date="2013" name="Genome Biol.">
        <title>Draft genome of the mountain pine beetle, Dendroctonus ponderosae Hopkins, a major forest pest.</title>
        <authorList>
            <person name="Keeling C.I."/>
            <person name="Yuen M.M."/>
            <person name="Liao N.Y."/>
            <person name="Docking T.R."/>
            <person name="Chan S.K."/>
            <person name="Taylor G.A."/>
            <person name="Palmquist D.L."/>
            <person name="Jackman S.D."/>
            <person name="Nguyen A."/>
            <person name="Li M."/>
            <person name="Henderson H."/>
            <person name="Janes J.K."/>
            <person name="Zhao Y."/>
            <person name="Pandoh P."/>
            <person name="Moore R."/>
            <person name="Sperling F.A."/>
            <person name="Huber D.P."/>
            <person name="Birol I."/>
            <person name="Jones S.J."/>
            <person name="Bohlmann J."/>
        </authorList>
    </citation>
    <scope>NUCLEOTIDE SEQUENCE</scope>
</reference>
<dbReference type="Proteomes" id="UP000030742">
    <property type="component" value="Unassembled WGS sequence"/>
</dbReference>
<dbReference type="EC" id="1.-.-.-" evidence="5"/>
<evidence type="ECO:0000313" key="6">
    <source>
        <dbReference type="EMBL" id="ERL89587.1"/>
    </source>
</evidence>
<dbReference type="EMBL" id="KB632173">
    <property type="protein sequence ID" value="ERL89587.1"/>
    <property type="molecule type" value="Genomic_DNA"/>
</dbReference>
<evidence type="ECO:0000256" key="5">
    <source>
        <dbReference type="RuleBase" id="RU361177"/>
    </source>
</evidence>
<dbReference type="OrthoDB" id="66881at2759"/>
<dbReference type="SUPFAM" id="SSF51905">
    <property type="entry name" value="FAD/NAD(P)-binding domain"/>
    <property type="match status" value="1"/>
</dbReference>
<evidence type="ECO:0000256" key="4">
    <source>
        <dbReference type="ARBA" id="ARBA00023002"/>
    </source>
</evidence>
<comment type="similarity">
    <text evidence="1 5">Belongs to the FMO family.</text>
</comment>
<evidence type="ECO:0000256" key="2">
    <source>
        <dbReference type="ARBA" id="ARBA00022630"/>
    </source>
</evidence>
<dbReference type="GO" id="GO:0050660">
    <property type="term" value="F:flavin adenine dinucleotide binding"/>
    <property type="evidence" value="ECO:0007669"/>
    <property type="project" value="InterPro"/>
</dbReference>
<gene>
    <name evidence="6" type="ORF">D910_06952</name>
</gene>
<comment type="cofactor">
    <cofactor evidence="5">
        <name>FAD</name>
        <dbReference type="ChEBI" id="CHEBI:57692"/>
    </cofactor>
</comment>
<keyword evidence="3 5" id="KW-0274">FAD</keyword>
<evidence type="ECO:0000313" key="7">
    <source>
        <dbReference type="Proteomes" id="UP000030742"/>
    </source>
</evidence>
<organism evidence="6 7">
    <name type="scientific">Dendroctonus ponderosae</name>
    <name type="common">Mountain pine beetle</name>
    <dbReference type="NCBI Taxonomy" id="77166"/>
    <lineage>
        <taxon>Eukaryota</taxon>
        <taxon>Metazoa</taxon>
        <taxon>Ecdysozoa</taxon>
        <taxon>Arthropoda</taxon>
        <taxon>Hexapoda</taxon>
        <taxon>Insecta</taxon>
        <taxon>Pterygota</taxon>
        <taxon>Neoptera</taxon>
        <taxon>Endopterygota</taxon>
        <taxon>Coleoptera</taxon>
        <taxon>Polyphaga</taxon>
        <taxon>Cucujiformia</taxon>
        <taxon>Curculionidae</taxon>
        <taxon>Scolytinae</taxon>
        <taxon>Dendroctonus</taxon>
    </lineage>
</organism>
<evidence type="ECO:0000256" key="1">
    <source>
        <dbReference type="ARBA" id="ARBA00009183"/>
    </source>
</evidence>
<dbReference type="GO" id="GO:0004499">
    <property type="term" value="F:N,N-dimethylaniline monooxygenase activity"/>
    <property type="evidence" value="ECO:0007669"/>
    <property type="project" value="InterPro"/>
</dbReference>
<dbReference type="Pfam" id="PF00743">
    <property type="entry name" value="FMO-like"/>
    <property type="match status" value="1"/>
</dbReference>
<dbReference type="PANTHER" id="PTHR23023">
    <property type="entry name" value="DIMETHYLANILINE MONOOXYGENASE"/>
    <property type="match status" value="1"/>
</dbReference>
<dbReference type="PRINTS" id="PR00419">
    <property type="entry name" value="ADXRDTASE"/>
</dbReference>
<evidence type="ECO:0000256" key="3">
    <source>
        <dbReference type="ARBA" id="ARBA00022827"/>
    </source>
</evidence>
<dbReference type="STRING" id="77166.U4U945"/>
<dbReference type="GO" id="GO:0050661">
    <property type="term" value="F:NADP binding"/>
    <property type="evidence" value="ECO:0007669"/>
    <property type="project" value="InterPro"/>
</dbReference>
<name>U4U945_DENPD</name>
<dbReference type="InterPro" id="IPR036188">
    <property type="entry name" value="FAD/NAD-bd_sf"/>
</dbReference>
<keyword evidence="2 5" id="KW-0285">Flavoprotein</keyword>
<keyword evidence="4 5" id="KW-0560">Oxidoreductase</keyword>